<organism evidence="4 5">
    <name type="scientific">Cladophialophora chaetospira</name>
    <dbReference type="NCBI Taxonomy" id="386627"/>
    <lineage>
        <taxon>Eukaryota</taxon>
        <taxon>Fungi</taxon>
        <taxon>Dikarya</taxon>
        <taxon>Ascomycota</taxon>
        <taxon>Pezizomycotina</taxon>
        <taxon>Eurotiomycetes</taxon>
        <taxon>Chaetothyriomycetidae</taxon>
        <taxon>Chaetothyriales</taxon>
        <taxon>Herpotrichiellaceae</taxon>
        <taxon>Cladophialophora</taxon>
    </lineage>
</organism>
<dbReference type="Pfam" id="PF12612">
    <property type="entry name" value="TFCD_C"/>
    <property type="match status" value="1"/>
</dbReference>
<dbReference type="Pfam" id="PF25767">
    <property type="entry name" value="ARM_TBCD_2nd"/>
    <property type="match status" value="2"/>
</dbReference>
<dbReference type="EMBL" id="JAPDRK010000019">
    <property type="protein sequence ID" value="KAJ9604277.1"/>
    <property type="molecule type" value="Genomic_DNA"/>
</dbReference>
<evidence type="ECO:0000313" key="4">
    <source>
        <dbReference type="EMBL" id="KAJ9604277.1"/>
    </source>
</evidence>
<dbReference type="InterPro" id="IPR011989">
    <property type="entry name" value="ARM-like"/>
</dbReference>
<dbReference type="InterPro" id="IPR022577">
    <property type="entry name" value="TBCD_C"/>
</dbReference>
<dbReference type="Pfam" id="PF23579">
    <property type="entry name" value="ARM_TBCD"/>
    <property type="match status" value="1"/>
</dbReference>
<dbReference type="Gene3D" id="1.25.10.10">
    <property type="entry name" value="Leucine-rich Repeat Variant"/>
    <property type="match status" value="1"/>
</dbReference>
<dbReference type="InterPro" id="IPR016024">
    <property type="entry name" value="ARM-type_fold"/>
</dbReference>
<feature type="domain" description="Tubulin-folding cofactor D C-terminal" evidence="2">
    <location>
        <begin position="936"/>
        <end position="1088"/>
    </location>
</feature>
<evidence type="ECO:0000313" key="5">
    <source>
        <dbReference type="Proteomes" id="UP001172673"/>
    </source>
</evidence>
<dbReference type="GO" id="GO:0048487">
    <property type="term" value="F:beta-tubulin binding"/>
    <property type="evidence" value="ECO:0007669"/>
    <property type="project" value="InterPro"/>
</dbReference>
<sequence length="1213" mass="133237">MDASELDLDAKLYKASSTLLSELQYKLPLLFYHPGAPALKLRTCVLDTKCAELTQLLDRFQEWPQLLDPSLASLIQVLCGAFLGYLTTLSDRYGSSQRQGTASISPLPRAVSRLLYAFCKVRGSKVIVRLLNNEPKYLGLLLSTFRAWDIPTSGMTWEERYIMLLWLSHLMLAPFELANISVGNGELRDAAVPADLMDLPGAAGDVISLALHHLGGSGKEREAASILLVRLCLRKDMQEHVLPQRLVRYSNHELLTEAETATFSPYRALGFLSLLYGITNSGSDSDVATYLQALFDTTLKITTDPSRHLAAIRDSAPARKWILKIFRSILTHALSLSSRKGVLLQHKVNEMLEECIQYFLDALGDKDTPVRMAAAKGLSVVALKLDPAMSAEVVEAVLGCLQENVLLEDPHTQRLVAVTDKANSESVGMKRNISAVDSMRWHGLMLTLAHLLFRRSPPPYMLSEVIQALILGLEFEQRSNVGTSLGVGVRDAACFGMWALARKYSTSELNLVSMTDFAEASSNDFSDCRDVLQLIAVKLVISATLDPSGNIRRGSSAALQELIGRHPDTIVHGIPLVQIVDYHAIARLSRAMTEVSPLAAGLDPVYHKPLSRELTDWRGARAADVNQRRWAANTLQTLTENVPVSQTLPFTEFILGQLLDLKPTNIGTTAAARHGLLLGLAATLRSVRGVNSEETISWLAGNGSPILDLERLTGKLEGRTTADIELVMEAVTVMVGTVCKCLEGTGSGSRAVKKWVPAATNVLNNCTVAATRDVVVDSSARAIVELVNILPTTESSAIIETWLDSTKQNPSTFASKGRLKALSLLHGHLGRQTTSTELQQKITSYVVDIINGNFKIETRVDAMEALGTILVHSSTLDEVKSPAKLSQVLQHGLTDYSNDQRGDIGSILRLQTLETVDAYSSHIRTDEQRATVLCHVMPIVVKLAAEKLNNVRFRAWRCLGSHWQRDPSLPLLSSTFLYPAEVASYAYFQQLVHVLSVPWAQRHLILGLISSATSGSEDICRAASGAFISYMHTMEPVHREALIATVSQTVLEELVSRAAEDDRHVVPLLDFLCLMIDQNLFSAVLLTESNDGDWDFWTTMQTIHGPTSTLPRIEASLNVYSRLLSIGGYRGRALDKLTRQLLHRWPKVGIYPPHTVHADLIQIRNVAADLLYLDTPGEALASADWNAPIVQTKPIVLDLRKQLGVVSHPASKA</sequence>
<dbReference type="Proteomes" id="UP001172673">
    <property type="component" value="Unassembled WGS sequence"/>
</dbReference>
<reference evidence="4" key="1">
    <citation type="submission" date="2022-10" db="EMBL/GenBank/DDBJ databases">
        <title>Culturing micro-colonial fungi from biological soil crusts in the Mojave desert and describing Neophaeococcomyces mojavensis, and introducing the new genera and species Taxawa tesnikishii.</title>
        <authorList>
            <person name="Kurbessoian T."/>
            <person name="Stajich J.E."/>
        </authorList>
    </citation>
    <scope>NUCLEOTIDE SEQUENCE</scope>
    <source>
        <strain evidence="4">TK_41</strain>
    </source>
</reference>
<dbReference type="GO" id="GO:0007021">
    <property type="term" value="P:tubulin complex assembly"/>
    <property type="evidence" value="ECO:0007669"/>
    <property type="project" value="InterPro"/>
</dbReference>
<gene>
    <name evidence="4" type="ORF">H2200_011111</name>
</gene>
<dbReference type="PANTHER" id="PTHR12658">
    <property type="entry name" value="BETA-TUBULIN COFACTOR D"/>
    <property type="match status" value="1"/>
</dbReference>
<dbReference type="PANTHER" id="PTHR12658:SF0">
    <property type="entry name" value="TUBULIN-SPECIFIC CHAPERONE D"/>
    <property type="match status" value="1"/>
</dbReference>
<keyword evidence="5" id="KW-1185">Reference proteome</keyword>
<proteinExistence type="predicted"/>
<evidence type="ECO:0000259" key="3">
    <source>
        <dbReference type="Pfam" id="PF25767"/>
    </source>
</evidence>
<dbReference type="GO" id="GO:0007023">
    <property type="term" value="P:post-chaperonin tubulin folding pathway"/>
    <property type="evidence" value="ECO:0007669"/>
    <property type="project" value="InterPro"/>
</dbReference>
<evidence type="ECO:0008006" key="6">
    <source>
        <dbReference type="Google" id="ProtNLM"/>
    </source>
</evidence>
<protein>
    <recommendedName>
        <fullName evidence="6">Tubulin-specific chaperone D C-terminal domain-containing protein</fullName>
    </recommendedName>
</protein>
<feature type="domain" description="Tubulin-folding cofactor D ARM repeats" evidence="3">
    <location>
        <begin position="438"/>
        <end position="574"/>
    </location>
</feature>
<dbReference type="GO" id="GO:0000226">
    <property type="term" value="P:microtubule cytoskeleton organization"/>
    <property type="evidence" value="ECO:0007669"/>
    <property type="project" value="TreeGrafter"/>
</dbReference>
<dbReference type="GO" id="GO:0005096">
    <property type="term" value="F:GTPase activator activity"/>
    <property type="evidence" value="ECO:0007669"/>
    <property type="project" value="InterPro"/>
</dbReference>
<evidence type="ECO:0000256" key="1">
    <source>
        <dbReference type="ARBA" id="ARBA00023186"/>
    </source>
</evidence>
<dbReference type="AlphaFoldDB" id="A0AA38X046"/>
<keyword evidence="1" id="KW-0143">Chaperone</keyword>
<accession>A0AA38X046</accession>
<dbReference type="InterPro" id="IPR033162">
    <property type="entry name" value="TBCD"/>
</dbReference>
<evidence type="ECO:0000259" key="2">
    <source>
        <dbReference type="Pfam" id="PF12612"/>
    </source>
</evidence>
<dbReference type="SUPFAM" id="SSF48371">
    <property type="entry name" value="ARM repeat"/>
    <property type="match status" value="2"/>
</dbReference>
<comment type="caution">
    <text evidence="4">The sequence shown here is derived from an EMBL/GenBank/DDBJ whole genome shotgun (WGS) entry which is preliminary data.</text>
</comment>
<name>A0AA38X046_9EURO</name>
<feature type="domain" description="Tubulin-folding cofactor D ARM repeats" evidence="3">
    <location>
        <begin position="345"/>
        <end position="404"/>
    </location>
</feature>
<dbReference type="InterPro" id="IPR058033">
    <property type="entry name" value="ARM_TBCD_2nd"/>
</dbReference>